<keyword evidence="3" id="KW-0418">Kinase</keyword>
<dbReference type="RefSeq" id="WP_133849143.1">
    <property type="nucleotide sequence ID" value="NZ_SNXZ01000002.1"/>
</dbReference>
<protein>
    <submittedName>
        <fullName evidence="3">Histidine kinase-like protein</fullName>
    </submittedName>
</protein>
<dbReference type="CDD" id="cd16936">
    <property type="entry name" value="HATPase_RsbW-like"/>
    <property type="match status" value="1"/>
</dbReference>
<name>A0A4R6SER7_LABRH</name>
<reference evidence="3 4" key="1">
    <citation type="submission" date="2019-03" db="EMBL/GenBank/DDBJ databases">
        <title>Genomic Encyclopedia of Type Strains, Phase IV (KMG-IV): sequencing the most valuable type-strain genomes for metagenomic binning, comparative biology and taxonomic classification.</title>
        <authorList>
            <person name="Goeker M."/>
        </authorList>
    </citation>
    <scope>NUCLEOTIDE SEQUENCE [LARGE SCALE GENOMIC DNA]</scope>
    <source>
        <strain evidence="3 4">DSM 45361</strain>
    </source>
</reference>
<keyword evidence="1" id="KW-0723">Serine/threonine-protein kinase</keyword>
<evidence type="ECO:0000259" key="2">
    <source>
        <dbReference type="Pfam" id="PF13581"/>
    </source>
</evidence>
<dbReference type="Proteomes" id="UP000295444">
    <property type="component" value="Unassembled WGS sequence"/>
</dbReference>
<evidence type="ECO:0000313" key="3">
    <source>
        <dbReference type="EMBL" id="TDQ00422.1"/>
    </source>
</evidence>
<dbReference type="PANTHER" id="PTHR35526">
    <property type="entry name" value="ANTI-SIGMA-F FACTOR RSBW-RELATED"/>
    <property type="match status" value="1"/>
</dbReference>
<sequence length="150" mass="16370">MAALKPPAVDEPYGAMWSFDLRGSRPTVLAHVRSWIGAVLEDLGRERLADIVLIADELVANAFDHGGGPHEVRVSRMRTPCWVGIEVDDSGSDQPVLGRSRFPADYRGRGLVVVDNLAQAWGVTTDPDRGVKTVWAHVACAMQPCVPRSR</sequence>
<dbReference type="OrthoDB" id="3478628at2"/>
<keyword evidence="3" id="KW-0808">Transferase</keyword>
<dbReference type="InterPro" id="IPR050267">
    <property type="entry name" value="Anti-sigma-factor_SerPK"/>
</dbReference>
<keyword evidence="4" id="KW-1185">Reference proteome</keyword>
<proteinExistence type="predicted"/>
<comment type="caution">
    <text evidence="3">The sequence shown here is derived from an EMBL/GenBank/DDBJ whole genome shotgun (WGS) entry which is preliminary data.</text>
</comment>
<dbReference type="Gene3D" id="3.30.565.10">
    <property type="entry name" value="Histidine kinase-like ATPase, C-terminal domain"/>
    <property type="match status" value="1"/>
</dbReference>
<dbReference type="InterPro" id="IPR036890">
    <property type="entry name" value="HATPase_C_sf"/>
</dbReference>
<dbReference type="GO" id="GO:0004674">
    <property type="term" value="F:protein serine/threonine kinase activity"/>
    <property type="evidence" value="ECO:0007669"/>
    <property type="project" value="UniProtKB-KW"/>
</dbReference>
<dbReference type="EMBL" id="SNXZ01000002">
    <property type="protein sequence ID" value="TDQ00422.1"/>
    <property type="molecule type" value="Genomic_DNA"/>
</dbReference>
<dbReference type="AlphaFoldDB" id="A0A4R6SER7"/>
<dbReference type="SUPFAM" id="SSF55874">
    <property type="entry name" value="ATPase domain of HSP90 chaperone/DNA topoisomerase II/histidine kinase"/>
    <property type="match status" value="1"/>
</dbReference>
<evidence type="ECO:0000313" key="4">
    <source>
        <dbReference type="Proteomes" id="UP000295444"/>
    </source>
</evidence>
<evidence type="ECO:0000256" key="1">
    <source>
        <dbReference type="ARBA" id="ARBA00022527"/>
    </source>
</evidence>
<dbReference type="Pfam" id="PF13581">
    <property type="entry name" value="HATPase_c_2"/>
    <property type="match status" value="1"/>
</dbReference>
<organism evidence="3 4">
    <name type="scientific">Labedaea rhizosphaerae</name>
    <dbReference type="NCBI Taxonomy" id="598644"/>
    <lineage>
        <taxon>Bacteria</taxon>
        <taxon>Bacillati</taxon>
        <taxon>Actinomycetota</taxon>
        <taxon>Actinomycetes</taxon>
        <taxon>Pseudonocardiales</taxon>
        <taxon>Pseudonocardiaceae</taxon>
        <taxon>Labedaea</taxon>
    </lineage>
</organism>
<gene>
    <name evidence="3" type="ORF">EV186_102283</name>
</gene>
<feature type="domain" description="Histidine kinase/HSP90-like ATPase" evidence="2">
    <location>
        <begin position="25"/>
        <end position="128"/>
    </location>
</feature>
<accession>A0A4R6SER7</accession>
<dbReference type="PANTHER" id="PTHR35526:SF3">
    <property type="entry name" value="ANTI-SIGMA-F FACTOR RSBW"/>
    <property type="match status" value="1"/>
</dbReference>
<dbReference type="InterPro" id="IPR003594">
    <property type="entry name" value="HATPase_dom"/>
</dbReference>